<dbReference type="Proteomes" id="UP000835052">
    <property type="component" value="Unassembled WGS sequence"/>
</dbReference>
<evidence type="ECO:0000313" key="2">
    <source>
        <dbReference type="EMBL" id="CAD6199577.1"/>
    </source>
</evidence>
<sequence length="154" mass="17590">MIPEEEKKKDRAASKKLRCAFKEKRRNILFNDAFDTLQQSIQPFASPPRPIEVDDFANTSRNNYSERAQLLQLESATSPVTSSRRDRSPLSPPSTPNFSPDTSTSSALAPFLAMNQHEFHQQFLIPLPSIENSMVFNAEYYAPWHIYQVRGGRT</sequence>
<dbReference type="AlphaFoldDB" id="A0A8S1I047"/>
<feature type="region of interest" description="Disordered" evidence="1">
    <location>
        <begin position="73"/>
        <end position="103"/>
    </location>
</feature>
<keyword evidence="3" id="KW-1185">Reference proteome</keyword>
<proteinExistence type="predicted"/>
<dbReference type="EMBL" id="CAJGYM010000184">
    <property type="protein sequence ID" value="CAD6199577.1"/>
    <property type="molecule type" value="Genomic_DNA"/>
</dbReference>
<accession>A0A8S1I047</accession>
<gene>
    <name evidence="2" type="ORF">CAUJ_LOCUS15479</name>
</gene>
<dbReference type="OrthoDB" id="10055449at2759"/>
<protein>
    <recommendedName>
        <fullName evidence="4">BHLH domain-containing protein</fullName>
    </recommendedName>
</protein>
<comment type="caution">
    <text evidence="2">The sequence shown here is derived from an EMBL/GenBank/DDBJ whole genome shotgun (WGS) entry which is preliminary data.</text>
</comment>
<reference evidence="2" key="1">
    <citation type="submission" date="2020-10" db="EMBL/GenBank/DDBJ databases">
        <authorList>
            <person name="Kikuchi T."/>
        </authorList>
    </citation>
    <scope>NUCLEOTIDE SEQUENCE</scope>
    <source>
        <strain evidence="2">NKZ352</strain>
    </source>
</reference>
<name>A0A8S1I047_9PELO</name>
<evidence type="ECO:0000313" key="3">
    <source>
        <dbReference type="Proteomes" id="UP000835052"/>
    </source>
</evidence>
<evidence type="ECO:0008006" key="4">
    <source>
        <dbReference type="Google" id="ProtNLM"/>
    </source>
</evidence>
<organism evidence="2 3">
    <name type="scientific">Caenorhabditis auriculariae</name>
    <dbReference type="NCBI Taxonomy" id="2777116"/>
    <lineage>
        <taxon>Eukaryota</taxon>
        <taxon>Metazoa</taxon>
        <taxon>Ecdysozoa</taxon>
        <taxon>Nematoda</taxon>
        <taxon>Chromadorea</taxon>
        <taxon>Rhabditida</taxon>
        <taxon>Rhabditina</taxon>
        <taxon>Rhabditomorpha</taxon>
        <taxon>Rhabditoidea</taxon>
        <taxon>Rhabditidae</taxon>
        <taxon>Peloderinae</taxon>
        <taxon>Caenorhabditis</taxon>
    </lineage>
</organism>
<evidence type="ECO:0000256" key="1">
    <source>
        <dbReference type="SAM" id="MobiDB-lite"/>
    </source>
</evidence>